<keyword evidence="1" id="KW-1133">Transmembrane helix</keyword>
<organism evidence="2 3">
    <name type="scientific">Bradyrhizobium yuanmingense</name>
    <dbReference type="NCBI Taxonomy" id="108015"/>
    <lineage>
        <taxon>Bacteria</taxon>
        <taxon>Pseudomonadati</taxon>
        <taxon>Pseudomonadota</taxon>
        <taxon>Alphaproteobacteria</taxon>
        <taxon>Hyphomicrobiales</taxon>
        <taxon>Nitrobacteraceae</taxon>
        <taxon>Bradyrhizobium</taxon>
    </lineage>
</organism>
<sequence length="106" mass="11763">MTQQFHHSPYGMVVIARTGSMKFLPIMNGGMRRPAARTAFAGACAIVQANRLADGLQPFRDKGIELGFWQLDRLDGPAMNRFVHRIIMSLLLVAALVLIWNVLGAR</sequence>
<evidence type="ECO:0000313" key="3">
    <source>
        <dbReference type="Proteomes" id="UP001565474"/>
    </source>
</evidence>
<evidence type="ECO:0000256" key="1">
    <source>
        <dbReference type="SAM" id="Phobius"/>
    </source>
</evidence>
<protein>
    <submittedName>
        <fullName evidence="2">Uncharacterized protein</fullName>
    </submittedName>
</protein>
<name>A0ABV4GTN0_9BRAD</name>
<feature type="transmembrane region" description="Helical" evidence="1">
    <location>
        <begin position="82"/>
        <end position="103"/>
    </location>
</feature>
<dbReference type="Proteomes" id="UP001565474">
    <property type="component" value="Unassembled WGS sequence"/>
</dbReference>
<comment type="caution">
    <text evidence="2">The sequence shown here is derived from an EMBL/GenBank/DDBJ whole genome shotgun (WGS) entry which is preliminary data.</text>
</comment>
<keyword evidence="1" id="KW-0812">Transmembrane</keyword>
<reference evidence="2 3" key="1">
    <citation type="submission" date="2024-07" db="EMBL/GenBank/DDBJ databases">
        <title>Genomic Encyclopedia of Type Strains, Phase V (KMG-V): Genome sequencing to study the core and pangenomes of soil and plant-associated prokaryotes.</title>
        <authorList>
            <person name="Whitman W."/>
        </authorList>
    </citation>
    <scope>NUCLEOTIDE SEQUENCE [LARGE SCALE GENOMIC DNA]</scope>
    <source>
        <strain evidence="2 3">USDA 222</strain>
    </source>
</reference>
<evidence type="ECO:0000313" key="2">
    <source>
        <dbReference type="EMBL" id="MEY9475302.1"/>
    </source>
</evidence>
<keyword evidence="3" id="KW-1185">Reference proteome</keyword>
<dbReference type="RefSeq" id="WP_157785062.1">
    <property type="nucleotide sequence ID" value="NZ_JBGBYD010000002.1"/>
</dbReference>
<accession>A0ABV4GTN0</accession>
<dbReference type="EMBL" id="JBGBZN010000002">
    <property type="protein sequence ID" value="MEY9475302.1"/>
    <property type="molecule type" value="Genomic_DNA"/>
</dbReference>
<keyword evidence="1" id="KW-0472">Membrane</keyword>
<proteinExistence type="predicted"/>
<gene>
    <name evidence="2" type="ORF">ABH992_007701</name>
</gene>